<dbReference type="Proteomes" id="UP001140453">
    <property type="component" value="Unassembled WGS sequence"/>
</dbReference>
<evidence type="ECO:0000256" key="1">
    <source>
        <dbReference type="SAM" id="MobiDB-lite"/>
    </source>
</evidence>
<dbReference type="AlphaFoldDB" id="A0A9W8YZW4"/>
<feature type="compositionally biased region" description="Polar residues" evidence="1">
    <location>
        <begin position="400"/>
        <end position="410"/>
    </location>
</feature>
<organism evidence="2 3">
    <name type="scientific">Gnomoniopsis smithogilvyi</name>
    <dbReference type="NCBI Taxonomy" id="1191159"/>
    <lineage>
        <taxon>Eukaryota</taxon>
        <taxon>Fungi</taxon>
        <taxon>Dikarya</taxon>
        <taxon>Ascomycota</taxon>
        <taxon>Pezizomycotina</taxon>
        <taxon>Sordariomycetes</taxon>
        <taxon>Sordariomycetidae</taxon>
        <taxon>Diaporthales</taxon>
        <taxon>Gnomoniaceae</taxon>
        <taxon>Gnomoniopsis</taxon>
    </lineage>
</organism>
<proteinExistence type="predicted"/>
<evidence type="ECO:0000313" key="2">
    <source>
        <dbReference type="EMBL" id="KAJ4396326.1"/>
    </source>
</evidence>
<feature type="region of interest" description="Disordered" evidence="1">
    <location>
        <begin position="208"/>
        <end position="242"/>
    </location>
</feature>
<protein>
    <submittedName>
        <fullName evidence="2">Uncharacterized protein</fullName>
    </submittedName>
</protein>
<feature type="region of interest" description="Disordered" evidence="1">
    <location>
        <begin position="264"/>
        <end position="293"/>
    </location>
</feature>
<sequence length="436" mass="47880">MNQLAAPEDNESMDSQWQSPPGSGDEDADAYDKEVAEAFGQLPSKEAIVDPVIGQLCQCPWDDGDGDSIQPVWYYVTRLPFGDYNEIGISGHLRGSPLCDKANLPSCCKKPADGREPVTWAPGYEDGGPWVTRRKYPFLFLQDGLEIPPPGRRFPIPTDSPFTAWISVKMLRPENYYHLPEDDTTGLIEGTAVVEAFKSRLAEIQTSREAGHQFEFSSPSPSPVSPSEIANSEPELVGSQSQHIPTLAQRLGDQIIPPHTLASLDAPEQATPPPEQNFQQADTSRPTPGQEKQFTDLSNCELLRPVLHEEVAEEPIAFIGVDTASTMAAGAGIGDASAVDAVLALSESPFVQDGSHCRNSNNSKDSRPRSGPSAKKRISFEEYKRSCSVRRLRDPPQPLASRQSTPSSPEWDQPEPQYDKFGVQFFDEWNQSGQGR</sequence>
<feature type="region of interest" description="Disordered" evidence="1">
    <location>
        <begin position="1"/>
        <end position="32"/>
    </location>
</feature>
<reference evidence="2" key="1">
    <citation type="submission" date="2022-10" db="EMBL/GenBank/DDBJ databases">
        <title>Tapping the CABI collections for fungal endophytes: first genome assemblies for Collariella, Neodidymelliopsis, Ascochyta clinopodiicola, Didymella pomorum, Didymosphaeria variabile, Neocosmospora piperis and Neocucurbitaria cava.</title>
        <authorList>
            <person name="Hill R."/>
        </authorList>
    </citation>
    <scope>NUCLEOTIDE SEQUENCE</scope>
    <source>
        <strain evidence="2">IMI 355082</strain>
    </source>
</reference>
<dbReference type="EMBL" id="JAPEVB010000001">
    <property type="protein sequence ID" value="KAJ4396326.1"/>
    <property type="molecule type" value="Genomic_DNA"/>
</dbReference>
<evidence type="ECO:0000313" key="3">
    <source>
        <dbReference type="Proteomes" id="UP001140453"/>
    </source>
</evidence>
<comment type="caution">
    <text evidence="2">The sequence shown here is derived from an EMBL/GenBank/DDBJ whole genome shotgun (WGS) entry which is preliminary data.</text>
</comment>
<accession>A0A9W8YZW4</accession>
<dbReference type="OrthoDB" id="5234017at2759"/>
<feature type="region of interest" description="Disordered" evidence="1">
    <location>
        <begin position="351"/>
        <end position="423"/>
    </location>
</feature>
<feature type="compositionally biased region" description="Polar residues" evidence="1">
    <location>
        <begin position="276"/>
        <end position="293"/>
    </location>
</feature>
<gene>
    <name evidence="2" type="ORF">N0V93_000545</name>
</gene>
<name>A0A9W8YZW4_9PEZI</name>
<keyword evidence="3" id="KW-1185">Reference proteome</keyword>